<dbReference type="KEGG" id="aba:Acid345_1037"/>
<keyword evidence="1" id="KW-0732">Signal</keyword>
<evidence type="ECO:0000259" key="2">
    <source>
        <dbReference type="Pfam" id="PF13349"/>
    </source>
</evidence>
<dbReference type="Proteomes" id="UP000002432">
    <property type="component" value="Chromosome"/>
</dbReference>
<dbReference type="OrthoDB" id="128240at2"/>
<dbReference type="EMBL" id="CP000360">
    <property type="protein sequence ID" value="ABF40040.1"/>
    <property type="molecule type" value="Genomic_DNA"/>
</dbReference>
<dbReference type="eggNOG" id="COG3595">
    <property type="taxonomic scope" value="Bacteria"/>
</dbReference>
<evidence type="ECO:0000313" key="3">
    <source>
        <dbReference type="EMBL" id="ABF40040.1"/>
    </source>
</evidence>
<dbReference type="Pfam" id="PF13349">
    <property type="entry name" value="DUF4097"/>
    <property type="match status" value="1"/>
</dbReference>
<organism evidence="3 4">
    <name type="scientific">Koribacter versatilis (strain Ellin345)</name>
    <dbReference type="NCBI Taxonomy" id="204669"/>
    <lineage>
        <taxon>Bacteria</taxon>
        <taxon>Pseudomonadati</taxon>
        <taxon>Acidobacteriota</taxon>
        <taxon>Terriglobia</taxon>
        <taxon>Terriglobales</taxon>
        <taxon>Candidatus Korobacteraceae</taxon>
        <taxon>Candidatus Korobacter</taxon>
    </lineage>
</organism>
<protein>
    <recommendedName>
        <fullName evidence="2">DUF4097 domain-containing protein</fullName>
    </recommendedName>
</protein>
<dbReference type="HOGENOM" id="CLU_074744_2_1_0"/>
<keyword evidence="4" id="KW-1185">Reference proteome</keyword>
<evidence type="ECO:0000256" key="1">
    <source>
        <dbReference type="SAM" id="SignalP"/>
    </source>
</evidence>
<proteinExistence type="predicted"/>
<dbReference type="RefSeq" id="WP_011521842.1">
    <property type="nucleotide sequence ID" value="NC_008009.1"/>
</dbReference>
<evidence type="ECO:0000313" key="4">
    <source>
        <dbReference type="Proteomes" id="UP000002432"/>
    </source>
</evidence>
<dbReference type="STRING" id="204669.Acid345_1037"/>
<dbReference type="AlphaFoldDB" id="Q1ISW0"/>
<accession>Q1ISW0</accession>
<feature type="signal peptide" evidence="1">
    <location>
        <begin position="1"/>
        <end position="27"/>
    </location>
</feature>
<reference evidence="3 4" key="1">
    <citation type="journal article" date="2009" name="Appl. Environ. Microbiol.">
        <title>Three genomes from the phylum Acidobacteria provide insight into the lifestyles of these microorganisms in soils.</title>
        <authorList>
            <person name="Ward N.L."/>
            <person name="Challacombe J.F."/>
            <person name="Janssen P.H."/>
            <person name="Henrissat B."/>
            <person name="Coutinho P.M."/>
            <person name="Wu M."/>
            <person name="Xie G."/>
            <person name="Haft D.H."/>
            <person name="Sait M."/>
            <person name="Badger J."/>
            <person name="Barabote R.D."/>
            <person name="Bradley B."/>
            <person name="Brettin T.S."/>
            <person name="Brinkac L.M."/>
            <person name="Bruce D."/>
            <person name="Creasy T."/>
            <person name="Daugherty S.C."/>
            <person name="Davidsen T.M."/>
            <person name="DeBoy R.T."/>
            <person name="Detter J.C."/>
            <person name="Dodson R.J."/>
            <person name="Durkin A.S."/>
            <person name="Ganapathy A."/>
            <person name="Gwinn-Giglio M."/>
            <person name="Han C.S."/>
            <person name="Khouri H."/>
            <person name="Kiss H."/>
            <person name="Kothari S.P."/>
            <person name="Madupu R."/>
            <person name="Nelson K.E."/>
            <person name="Nelson W.C."/>
            <person name="Paulsen I."/>
            <person name="Penn K."/>
            <person name="Ren Q."/>
            <person name="Rosovitz M.J."/>
            <person name="Selengut J.D."/>
            <person name="Shrivastava S."/>
            <person name="Sullivan S.A."/>
            <person name="Tapia R."/>
            <person name="Thompson L.S."/>
            <person name="Watkins K.L."/>
            <person name="Yang Q."/>
            <person name="Yu C."/>
            <person name="Zafar N."/>
            <person name="Zhou L."/>
            <person name="Kuske C.R."/>
        </authorList>
    </citation>
    <scope>NUCLEOTIDE SEQUENCE [LARGE SCALE GENOMIC DNA]</scope>
    <source>
        <strain evidence="3 4">Ellin345</strain>
    </source>
</reference>
<gene>
    <name evidence="3" type="ordered locus">Acid345_1037</name>
</gene>
<dbReference type="EnsemblBacteria" id="ABF40040">
    <property type="protein sequence ID" value="ABF40040"/>
    <property type="gene ID" value="Acid345_1037"/>
</dbReference>
<feature type="domain" description="DUF4097" evidence="2">
    <location>
        <begin position="129"/>
        <end position="251"/>
    </location>
</feature>
<sequence length="258" mass="27531">MFQWRRKTALAAASLLVVLASALSAAAAQFRDEFHKTYPASPNINVSLSNINGSVEITAWDRNEVQLDAVKTANTQEKLNEAEIRVDASNDRIHIETHYPEHRTNNNPANVEYQLHVPRSARLDKIDLVNGKLDIDGVKGEVHGASVNGAISARGLTGDVELSTVNGSVSSELVDLNSARRVKLSSVNGHVELAMPKDANAHLSASTVSGSISSDFQLPIHKGWVGSDLDTTLGSGTTRVELSNVNGSIKIHGGNAGI</sequence>
<name>Q1ISW0_KORVE</name>
<dbReference type="InterPro" id="IPR025164">
    <property type="entry name" value="Toastrack_DUF4097"/>
</dbReference>
<feature type="chain" id="PRO_5004191711" description="DUF4097 domain-containing protein" evidence="1">
    <location>
        <begin position="28"/>
        <end position="258"/>
    </location>
</feature>